<dbReference type="Pfam" id="PF21837">
    <property type="entry name" value="DUF6896"/>
    <property type="match status" value="1"/>
</dbReference>
<evidence type="ECO:0000313" key="3">
    <source>
        <dbReference type="Proteomes" id="UP000247483"/>
    </source>
</evidence>
<dbReference type="AlphaFoldDB" id="A0A2V4DU94"/>
<reference evidence="2 3" key="1">
    <citation type="submission" date="2018-05" db="EMBL/GenBank/DDBJ databases">
        <title>Reference genomes for bee gut microbiota database.</title>
        <authorList>
            <person name="Ellegaard K.M."/>
        </authorList>
    </citation>
    <scope>NUCLEOTIDE SEQUENCE [LARGE SCALE GENOMIC DNA]</scope>
    <source>
        <strain evidence="2 3">ESL0177</strain>
    </source>
</reference>
<sequence>MYEKILEYVELQKKITTEFKRLNANCLDFSYLLDFPKKGKFCLNSEEWSFVKHGSGFRFIRIAPLPRIIIHPHFFPFAYKIVDAWRLLQFWQSQTGDIYDEHVIRDQLETLFLDKMLEKINLNQYQIKN</sequence>
<protein>
    <recommendedName>
        <fullName evidence="1">DUF6896 domain-containing protein</fullName>
    </recommendedName>
</protein>
<accession>A0A2V4DU94</accession>
<gene>
    <name evidence="2" type="ORF">DKK79_07560</name>
</gene>
<feature type="domain" description="DUF6896" evidence="1">
    <location>
        <begin position="2"/>
        <end position="125"/>
    </location>
</feature>
<evidence type="ECO:0000259" key="1">
    <source>
        <dbReference type="Pfam" id="PF21837"/>
    </source>
</evidence>
<dbReference type="InterPro" id="IPR054191">
    <property type="entry name" value="DUF6896"/>
</dbReference>
<organism evidence="2 3">
    <name type="scientific">Gilliamella apicola</name>
    <dbReference type="NCBI Taxonomy" id="1196095"/>
    <lineage>
        <taxon>Bacteria</taxon>
        <taxon>Pseudomonadati</taxon>
        <taxon>Pseudomonadota</taxon>
        <taxon>Gammaproteobacteria</taxon>
        <taxon>Orbales</taxon>
        <taxon>Orbaceae</taxon>
        <taxon>Gilliamella</taxon>
    </lineage>
</organism>
<comment type="caution">
    <text evidence="2">The sequence shown here is derived from an EMBL/GenBank/DDBJ whole genome shotgun (WGS) entry which is preliminary data.</text>
</comment>
<dbReference type="Proteomes" id="UP000247483">
    <property type="component" value="Unassembled WGS sequence"/>
</dbReference>
<dbReference type="RefSeq" id="WP_110423556.1">
    <property type="nucleotide sequence ID" value="NZ_QGLP01000005.1"/>
</dbReference>
<name>A0A2V4DU94_9GAMM</name>
<dbReference type="EMBL" id="QGLP01000005">
    <property type="protein sequence ID" value="PXZ04212.1"/>
    <property type="molecule type" value="Genomic_DNA"/>
</dbReference>
<proteinExistence type="predicted"/>
<evidence type="ECO:0000313" key="2">
    <source>
        <dbReference type="EMBL" id="PXZ04212.1"/>
    </source>
</evidence>